<protein>
    <recommendedName>
        <fullName evidence="4">Metal-dependent hydrolase</fullName>
    </recommendedName>
</protein>
<dbReference type="InterPro" id="IPR016516">
    <property type="entry name" value="UCP07580"/>
</dbReference>
<feature type="transmembrane region" description="Helical" evidence="1">
    <location>
        <begin position="246"/>
        <end position="268"/>
    </location>
</feature>
<keyword evidence="3" id="KW-1185">Reference proteome</keyword>
<comment type="caution">
    <text evidence="2">The sequence shown here is derived from an EMBL/GenBank/DDBJ whole genome shotgun (WGS) entry which is preliminary data.</text>
</comment>
<sequence length="343" mass="39813">MHDGVKPLVELRNGVVYSQLTVSRWTQYISQRRFEHRSWRNGNVHKRAAAVSQSHHSHTRAGEAPDSIPVVREMDFELITSVPKFLVKDCSFLSGFFYFLSAVFPPGEAYFIRSVQHYSKRIHDSTLKVQVEAFIAQEAHHGKQHRMINDIIEKSTEFSSSKVTATSIRKTRGLTKRYPAAINLAATVALEHLTAVLGAYFLRNESIRHGVHKDMHNMLVWHSIEEIEHKAVAFNVYQKTVNKPGLLRWVGGVSMLQLLVGAALGAAVHTFKQKRFFKWQEWKTAWKYSFGQQGVFRRIWPELKRFLKKGFHPDKVDDSELLEKWTEYIKTYQQNKREYSDIN</sequence>
<dbReference type="EMBL" id="LYBM01000002">
    <property type="protein sequence ID" value="ODA35851.1"/>
    <property type="molecule type" value="Genomic_DNA"/>
</dbReference>
<evidence type="ECO:0000313" key="2">
    <source>
        <dbReference type="EMBL" id="ODA35851.1"/>
    </source>
</evidence>
<organism evidence="2 3">
    <name type="scientific">Veronia pacifica</name>
    <dbReference type="NCBI Taxonomy" id="1080227"/>
    <lineage>
        <taxon>Bacteria</taxon>
        <taxon>Pseudomonadati</taxon>
        <taxon>Pseudomonadota</taxon>
        <taxon>Gammaproteobacteria</taxon>
        <taxon>Vibrionales</taxon>
        <taxon>Vibrionaceae</taxon>
        <taxon>Veronia</taxon>
    </lineage>
</organism>
<evidence type="ECO:0000256" key="1">
    <source>
        <dbReference type="SAM" id="Phobius"/>
    </source>
</evidence>
<feature type="transmembrane region" description="Helical" evidence="1">
    <location>
        <begin position="180"/>
        <end position="202"/>
    </location>
</feature>
<dbReference type="Pfam" id="PF10118">
    <property type="entry name" value="Metal_hydrol"/>
    <property type="match status" value="1"/>
</dbReference>
<keyword evidence="1" id="KW-1133">Transmembrane helix</keyword>
<reference evidence="2 3" key="1">
    <citation type="submission" date="2016-05" db="EMBL/GenBank/DDBJ databases">
        <title>Genomic Taxonomy of the Vibrionaceae.</title>
        <authorList>
            <person name="Gomez-Gil B."/>
            <person name="Enciso-Ibarra J."/>
        </authorList>
    </citation>
    <scope>NUCLEOTIDE SEQUENCE [LARGE SCALE GENOMIC DNA]</scope>
    <source>
        <strain evidence="2 3">CAIM 1920</strain>
    </source>
</reference>
<proteinExistence type="predicted"/>
<evidence type="ECO:0000313" key="3">
    <source>
        <dbReference type="Proteomes" id="UP000094936"/>
    </source>
</evidence>
<dbReference type="AlphaFoldDB" id="A0A1C3ERK6"/>
<dbReference type="STRING" id="1080227.A8L45_02100"/>
<name>A0A1C3ERK6_9GAMM</name>
<dbReference type="PANTHER" id="PTHR39456:SF1">
    <property type="entry name" value="METAL-DEPENDENT HYDROLASE"/>
    <property type="match status" value="1"/>
</dbReference>
<dbReference type="PANTHER" id="PTHR39456">
    <property type="entry name" value="METAL-DEPENDENT HYDROLASE"/>
    <property type="match status" value="1"/>
</dbReference>
<keyword evidence="1" id="KW-0472">Membrane</keyword>
<accession>A0A1C3ERK6</accession>
<gene>
    <name evidence="2" type="ORF">A8L45_02100</name>
</gene>
<keyword evidence="1" id="KW-0812">Transmembrane</keyword>
<dbReference type="Proteomes" id="UP000094936">
    <property type="component" value="Unassembled WGS sequence"/>
</dbReference>
<evidence type="ECO:0008006" key="4">
    <source>
        <dbReference type="Google" id="ProtNLM"/>
    </source>
</evidence>